<keyword evidence="4" id="KW-1185">Reference proteome</keyword>
<proteinExistence type="predicted"/>
<evidence type="ECO:0008006" key="5">
    <source>
        <dbReference type="Google" id="ProtNLM"/>
    </source>
</evidence>
<evidence type="ECO:0000313" key="4">
    <source>
        <dbReference type="Proteomes" id="UP000030752"/>
    </source>
</evidence>
<feature type="region of interest" description="Disordered" evidence="2">
    <location>
        <begin position="1"/>
        <end position="34"/>
    </location>
</feature>
<dbReference type="InterPro" id="IPR025212">
    <property type="entry name" value="CAD_CENP-Q"/>
</dbReference>
<dbReference type="RefSeq" id="XP_008720843.1">
    <property type="nucleotide sequence ID" value="XM_008722621.1"/>
</dbReference>
<accession>W2RLE1</accession>
<keyword evidence="1" id="KW-0175">Coiled coil</keyword>
<dbReference type="eggNOG" id="ENOG502S7CP">
    <property type="taxonomic scope" value="Eukaryota"/>
</dbReference>
<evidence type="ECO:0000313" key="3">
    <source>
        <dbReference type="EMBL" id="ETN37311.1"/>
    </source>
</evidence>
<feature type="region of interest" description="Disordered" evidence="2">
    <location>
        <begin position="63"/>
        <end position="92"/>
    </location>
</feature>
<dbReference type="EMBL" id="KB822724">
    <property type="protein sequence ID" value="ETN37311.1"/>
    <property type="molecule type" value="Genomic_DNA"/>
</dbReference>
<dbReference type="Proteomes" id="UP000030752">
    <property type="component" value="Unassembled WGS sequence"/>
</dbReference>
<dbReference type="AlphaFoldDB" id="W2RLE1"/>
<feature type="coiled-coil region" evidence="1">
    <location>
        <begin position="159"/>
        <end position="193"/>
    </location>
</feature>
<organism evidence="3 4">
    <name type="scientific">Cyphellophora europaea (strain CBS 101466)</name>
    <name type="common">Phialophora europaea</name>
    <dbReference type="NCBI Taxonomy" id="1220924"/>
    <lineage>
        <taxon>Eukaryota</taxon>
        <taxon>Fungi</taxon>
        <taxon>Dikarya</taxon>
        <taxon>Ascomycota</taxon>
        <taxon>Pezizomycotina</taxon>
        <taxon>Eurotiomycetes</taxon>
        <taxon>Chaetothyriomycetidae</taxon>
        <taxon>Chaetothyriales</taxon>
        <taxon>Cyphellophoraceae</taxon>
        <taxon>Cyphellophora</taxon>
    </lineage>
</organism>
<dbReference type="Pfam" id="PF13094">
    <property type="entry name" value="CENP-Q"/>
    <property type="match status" value="1"/>
</dbReference>
<dbReference type="VEuPathDB" id="FungiDB:HMPREF1541_08302"/>
<dbReference type="STRING" id="1220924.W2RLE1"/>
<dbReference type="InParanoid" id="W2RLE1"/>
<sequence length="307" mass="33687">MPPSRNAKSRTRSPSTSTAGGLKRRAHLSPQTLSVSSNRVLKTWRPLPTPTQDRIRTLLLAIQSQTQSARRSSKASGRNGKGPSNPNKLDLTDDDYDEMVQALVSKLVVRLPKMTFPAARSKANSAAAAAAHDLDFDYEATLHRTAVLSAQLSEATQSSKLLRASIRKEEQNLRAEKAELDALAENLKRGTQAQRTQEKRLHPLARQLGGGRSAKVEDGEEGVADQMLGTARRRHVVEAPLGKAEIEGDADLEDLMKQLGSHLGSMATNTASLQGMRRELGRAEVAIRAFAWQRLGRDKYLRVMDVQ</sequence>
<dbReference type="OrthoDB" id="4161348at2759"/>
<gene>
    <name evidence="3" type="ORF">HMPREF1541_08302</name>
</gene>
<name>W2RLE1_CYPE1</name>
<evidence type="ECO:0000256" key="1">
    <source>
        <dbReference type="SAM" id="Coils"/>
    </source>
</evidence>
<feature type="compositionally biased region" description="Polar residues" evidence="2">
    <location>
        <begin position="63"/>
        <end position="87"/>
    </location>
</feature>
<dbReference type="GeneID" id="19975641"/>
<evidence type="ECO:0000256" key="2">
    <source>
        <dbReference type="SAM" id="MobiDB-lite"/>
    </source>
</evidence>
<protein>
    <recommendedName>
        <fullName evidence="5">Kinetochore protein Fta7</fullName>
    </recommendedName>
</protein>
<dbReference type="HOGENOM" id="CLU_058654_0_0_1"/>
<reference evidence="3 4" key="1">
    <citation type="submission" date="2013-03" db="EMBL/GenBank/DDBJ databases">
        <title>The Genome Sequence of Phialophora europaea CBS 101466.</title>
        <authorList>
            <consortium name="The Broad Institute Genomics Platform"/>
            <person name="Cuomo C."/>
            <person name="de Hoog S."/>
            <person name="Gorbushina A."/>
            <person name="Walker B."/>
            <person name="Young S.K."/>
            <person name="Zeng Q."/>
            <person name="Gargeya S."/>
            <person name="Fitzgerald M."/>
            <person name="Haas B."/>
            <person name="Abouelleil A."/>
            <person name="Allen A.W."/>
            <person name="Alvarado L."/>
            <person name="Arachchi H.M."/>
            <person name="Berlin A.M."/>
            <person name="Chapman S.B."/>
            <person name="Gainer-Dewar J."/>
            <person name="Goldberg J."/>
            <person name="Griggs A."/>
            <person name="Gujja S."/>
            <person name="Hansen M."/>
            <person name="Howarth C."/>
            <person name="Imamovic A."/>
            <person name="Ireland A."/>
            <person name="Larimer J."/>
            <person name="McCowan C."/>
            <person name="Murphy C."/>
            <person name="Pearson M."/>
            <person name="Poon T.W."/>
            <person name="Priest M."/>
            <person name="Roberts A."/>
            <person name="Saif S."/>
            <person name="Shea T."/>
            <person name="Sisk P."/>
            <person name="Sykes S."/>
            <person name="Wortman J."/>
            <person name="Nusbaum C."/>
            <person name="Birren B."/>
        </authorList>
    </citation>
    <scope>NUCLEOTIDE SEQUENCE [LARGE SCALE GENOMIC DNA]</scope>
    <source>
        <strain evidence="3 4">CBS 101466</strain>
    </source>
</reference>